<proteinExistence type="predicted"/>
<dbReference type="SUPFAM" id="SSF53474">
    <property type="entry name" value="alpha/beta-Hydrolases"/>
    <property type="match status" value="1"/>
</dbReference>
<dbReference type="PANTHER" id="PTHR43798">
    <property type="entry name" value="MONOACYLGLYCEROL LIPASE"/>
    <property type="match status" value="1"/>
</dbReference>
<dbReference type="Proteomes" id="UP001601992">
    <property type="component" value="Unassembled WGS sequence"/>
</dbReference>
<name>A0ABW6RUC7_9NOCA</name>
<dbReference type="InterPro" id="IPR029058">
    <property type="entry name" value="AB_hydrolase_fold"/>
</dbReference>
<dbReference type="PANTHER" id="PTHR43798:SF31">
    <property type="entry name" value="AB HYDROLASE SUPERFAMILY PROTEIN YCLE"/>
    <property type="match status" value="1"/>
</dbReference>
<dbReference type="PRINTS" id="PR00111">
    <property type="entry name" value="ABHYDROLASE"/>
</dbReference>
<sequence length="272" mass="29533">MPYFQSTDDTTLAYEVYGSGAPIVFLAGWSLNTDMWEHQVPYFVERGYRCILLDRRGHGRSDRPADGYDNDTRADDVAALLEHLDIRDAVLIGHSGGGAEAVHYLARHGQDRIRRLVLVAAAVPKLSWSPDHPAGIPQAAIDASIAALCADRAKWMADRAQGYFATHLGNDVSPALIDQEVRRCLSAAPWAAKTMQRAIGDSDLRPDLAEITLPVLLLHGLADQSIPIGPTSHVAVQLLKDAELKEYPAAGHGLYVTHAAQLNADIAEFISA</sequence>
<keyword evidence="1 3" id="KW-0378">Hydrolase</keyword>
<dbReference type="GO" id="GO:0016787">
    <property type="term" value="F:hydrolase activity"/>
    <property type="evidence" value="ECO:0007669"/>
    <property type="project" value="UniProtKB-KW"/>
</dbReference>
<evidence type="ECO:0000256" key="1">
    <source>
        <dbReference type="ARBA" id="ARBA00022801"/>
    </source>
</evidence>
<dbReference type="Pfam" id="PF00561">
    <property type="entry name" value="Abhydrolase_1"/>
    <property type="match status" value="1"/>
</dbReference>
<reference evidence="3 4" key="1">
    <citation type="submission" date="2024-10" db="EMBL/GenBank/DDBJ databases">
        <title>The Natural Products Discovery Center: Release of the First 8490 Sequenced Strains for Exploring Actinobacteria Biosynthetic Diversity.</title>
        <authorList>
            <person name="Kalkreuter E."/>
            <person name="Kautsar S.A."/>
            <person name="Yang D."/>
            <person name="Bader C.D."/>
            <person name="Teijaro C.N."/>
            <person name="Fluegel L."/>
            <person name="Davis C.M."/>
            <person name="Simpson J.R."/>
            <person name="Lauterbach L."/>
            <person name="Steele A.D."/>
            <person name="Gui C."/>
            <person name="Meng S."/>
            <person name="Li G."/>
            <person name="Viehrig K."/>
            <person name="Ye F."/>
            <person name="Su P."/>
            <person name="Kiefer A.F."/>
            <person name="Nichols A."/>
            <person name="Cepeda A.J."/>
            <person name="Yan W."/>
            <person name="Fan B."/>
            <person name="Jiang Y."/>
            <person name="Adhikari A."/>
            <person name="Zheng C.-J."/>
            <person name="Schuster L."/>
            <person name="Cowan T.M."/>
            <person name="Smanski M.J."/>
            <person name="Chevrette M.G."/>
            <person name="De Carvalho L.P.S."/>
            <person name="Shen B."/>
        </authorList>
    </citation>
    <scope>NUCLEOTIDE SEQUENCE [LARGE SCALE GENOMIC DNA]</scope>
    <source>
        <strain evidence="3 4">NPDC002593</strain>
    </source>
</reference>
<gene>
    <name evidence="3" type="ORF">ACFYXQ_05135</name>
</gene>
<accession>A0ABW6RUC7</accession>
<dbReference type="InterPro" id="IPR050266">
    <property type="entry name" value="AB_hydrolase_sf"/>
</dbReference>
<feature type="domain" description="AB hydrolase-1" evidence="2">
    <location>
        <begin position="22"/>
        <end position="258"/>
    </location>
</feature>
<protein>
    <submittedName>
        <fullName evidence="3">Alpha/beta fold hydrolase</fullName>
    </submittedName>
</protein>
<keyword evidence="4" id="KW-1185">Reference proteome</keyword>
<dbReference type="InterPro" id="IPR000073">
    <property type="entry name" value="AB_hydrolase_1"/>
</dbReference>
<evidence type="ECO:0000259" key="2">
    <source>
        <dbReference type="Pfam" id="PF00561"/>
    </source>
</evidence>
<dbReference type="RefSeq" id="WP_040826044.1">
    <property type="nucleotide sequence ID" value="NZ_JBIAQY010000002.1"/>
</dbReference>
<comment type="caution">
    <text evidence="3">The sequence shown here is derived from an EMBL/GenBank/DDBJ whole genome shotgun (WGS) entry which is preliminary data.</text>
</comment>
<evidence type="ECO:0000313" key="3">
    <source>
        <dbReference type="EMBL" id="MFF3567149.1"/>
    </source>
</evidence>
<dbReference type="Gene3D" id="3.40.50.1820">
    <property type="entry name" value="alpha/beta hydrolase"/>
    <property type="match status" value="1"/>
</dbReference>
<evidence type="ECO:0000313" key="4">
    <source>
        <dbReference type="Proteomes" id="UP001601992"/>
    </source>
</evidence>
<organism evidence="3 4">
    <name type="scientific">Nocardia jiangxiensis</name>
    <dbReference type="NCBI Taxonomy" id="282685"/>
    <lineage>
        <taxon>Bacteria</taxon>
        <taxon>Bacillati</taxon>
        <taxon>Actinomycetota</taxon>
        <taxon>Actinomycetes</taxon>
        <taxon>Mycobacteriales</taxon>
        <taxon>Nocardiaceae</taxon>
        <taxon>Nocardia</taxon>
    </lineage>
</organism>
<dbReference type="EMBL" id="JBIAQY010000002">
    <property type="protein sequence ID" value="MFF3567149.1"/>
    <property type="molecule type" value="Genomic_DNA"/>
</dbReference>